<feature type="transmembrane region" description="Helical" evidence="6">
    <location>
        <begin position="60"/>
        <end position="79"/>
    </location>
</feature>
<keyword evidence="2" id="KW-1003">Cell membrane</keyword>
<sequence>MIPDLPATVAPLLGGLVLLLSFTLVLRRQVVGAIDALAGQGLLLVLIALCHAYERSSATLVLVAALLAAGQALLLPLALREWVRRQGLRREPGAGPTRRTLPGLVAAVGLVLLAALALRPVTGGGAMQLREGLVLALSVVLVGLLAMAARKGPLGQAIGLSSLTNGALLGALAVPDLPLLPAVAIVAMAVPFAAVAGFLTLRPQAGRDPQ</sequence>
<evidence type="ECO:0000256" key="5">
    <source>
        <dbReference type="ARBA" id="ARBA00023136"/>
    </source>
</evidence>
<comment type="caution">
    <text evidence="7">The sequence shown here is derived from an EMBL/GenBank/DDBJ whole genome shotgun (WGS) entry which is preliminary data.</text>
</comment>
<feature type="transmembrane region" description="Helical" evidence="6">
    <location>
        <begin position="133"/>
        <end position="150"/>
    </location>
</feature>
<dbReference type="PANTHER" id="PTHR38601">
    <property type="entry name" value="HYDROGENASE-4 COMPONENT E"/>
    <property type="match status" value="1"/>
</dbReference>
<name>A0ABS3KMH2_9PROT</name>
<evidence type="ECO:0008006" key="9">
    <source>
        <dbReference type="Google" id="ProtNLM"/>
    </source>
</evidence>
<organism evidence="7 8">
    <name type="scientific">Roseomonas haemaphysalidis</name>
    <dbReference type="NCBI Taxonomy" id="2768162"/>
    <lineage>
        <taxon>Bacteria</taxon>
        <taxon>Pseudomonadati</taxon>
        <taxon>Pseudomonadota</taxon>
        <taxon>Alphaproteobacteria</taxon>
        <taxon>Acetobacterales</taxon>
        <taxon>Roseomonadaceae</taxon>
        <taxon>Roseomonas</taxon>
    </lineage>
</organism>
<accession>A0ABS3KMH2</accession>
<comment type="subcellular location">
    <subcellularLocation>
        <location evidence="1">Cell membrane</location>
        <topology evidence="1">Multi-pass membrane protein</topology>
    </subcellularLocation>
</comment>
<dbReference type="RefSeq" id="WP_207416121.1">
    <property type="nucleotide sequence ID" value="NZ_CP061177.1"/>
</dbReference>
<keyword evidence="4 6" id="KW-1133">Transmembrane helix</keyword>
<gene>
    <name evidence="7" type="ORF">IAI61_06510</name>
</gene>
<proteinExistence type="predicted"/>
<dbReference type="InterPro" id="IPR038730">
    <property type="entry name" value="HyfE-like"/>
</dbReference>
<dbReference type="PANTHER" id="PTHR38601:SF1">
    <property type="entry name" value="HYDROGENASE-4 COMPONENT E"/>
    <property type="match status" value="1"/>
</dbReference>
<feature type="transmembrane region" description="Helical" evidence="6">
    <location>
        <begin position="180"/>
        <end position="201"/>
    </location>
</feature>
<evidence type="ECO:0000256" key="4">
    <source>
        <dbReference type="ARBA" id="ARBA00022989"/>
    </source>
</evidence>
<feature type="transmembrane region" description="Helical" evidence="6">
    <location>
        <begin position="33"/>
        <end position="54"/>
    </location>
</feature>
<feature type="transmembrane region" description="Helical" evidence="6">
    <location>
        <begin position="157"/>
        <end position="174"/>
    </location>
</feature>
<evidence type="ECO:0000313" key="8">
    <source>
        <dbReference type="Proteomes" id="UP001518989"/>
    </source>
</evidence>
<dbReference type="Proteomes" id="UP001518989">
    <property type="component" value="Unassembled WGS sequence"/>
</dbReference>
<evidence type="ECO:0000313" key="7">
    <source>
        <dbReference type="EMBL" id="MBO1078676.1"/>
    </source>
</evidence>
<feature type="transmembrane region" description="Helical" evidence="6">
    <location>
        <begin position="6"/>
        <end position="26"/>
    </location>
</feature>
<keyword evidence="5 6" id="KW-0472">Membrane</keyword>
<keyword evidence="3 6" id="KW-0812">Transmembrane</keyword>
<evidence type="ECO:0000256" key="2">
    <source>
        <dbReference type="ARBA" id="ARBA00022475"/>
    </source>
</evidence>
<feature type="transmembrane region" description="Helical" evidence="6">
    <location>
        <begin position="100"/>
        <end position="121"/>
    </location>
</feature>
<reference evidence="7 8" key="1">
    <citation type="submission" date="2020-09" db="EMBL/GenBank/DDBJ databases">
        <title>Roseomonas.</title>
        <authorList>
            <person name="Zhu W."/>
        </authorList>
    </citation>
    <scope>NUCLEOTIDE SEQUENCE [LARGE SCALE GENOMIC DNA]</scope>
    <source>
        <strain evidence="7 8">573</strain>
    </source>
</reference>
<keyword evidence="8" id="KW-1185">Reference proteome</keyword>
<evidence type="ECO:0000256" key="3">
    <source>
        <dbReference type="ARBA" id="ARBA00022692"/>
    </source>
</evidence>
<evidence type="ECO:0000256" key="1">
    <source>
        <dbReference type="ARBA" id="ARBA00004651"/>
    </source>
</evidence>
<dbReference type="EMBL" id="JACTNG010000003">
    <property type="protein sequence ID" value="MBO1078676.1"/>
    <property type="molecule type" value="Genomic_DNA"/>
</dbReference>
<protein>
    <recommendedName>
        <fullName evidence="9">Hydrogenase-4 component E</fullName>
    </recommendedName>
</protein>
<evidence type="ECO:0000256" key="6">
    <source>
        <dbReference type="SAM" id="Phobius"/>
    </source>
</evidence>